<dbReference type="EMBL" id="MCRJ01000103">
    <property type="protein sequence ID" value="ODN69210.1"/>
    <property type="molecule type" value="Genomic_DNA"/>
</dbReference>
<dbReference type="AlphaFoldDB" id="A0A1E3GYS7"/>
<feature type="compositionally biased region" description="Low complexity" evidence="1">
    <location>
        <begin position="175"/>
        <end position="185"/>
    </location>
</feature>
<proteinExistence type="predicted"/>
<dbReference type="RefSeq" id="WP_069307808.1">
    <property type="nucleotide sequence ID" value="NZ_MCRJ01000103.1"/>
</dbReference>
<comment type="caution">
    <text evidence="2">The sequence shown here is derived from an EMBL/GenBank/DDBJ whole genome shotgun (WGS) entry which is preliminary data.</text>
</comment>
<feature type="region of interest" description="Disordered" evidence="1">
    <location>
        <begin position="161"/>
        <end position="195"/>
    </location>
</feature>
<name>A0A1E3GYS7_9HYPH</name>
<gene>
    <name evidence="2" type="ORF">A6302_03472</name>
</gene>
<evidence type="ECO:0000256" key="1">
    <source>
        <dbReference type="SAM" id="MobiDB-lite"/>
    </source>
</evidence>
<keyword evidence="3" id="KW-1185">Reference proteome</keyword>
<protein>
    <submittedName>
        <fullName evidence="2">Uncharacterized protein</fullName>
    </submittedName>
</protein>
<sequence length="210" mass="23159">MTARPHCQKPQACEALSADRHCNTCHMRRMRHDPEVARNREAAMQAEQARRTARSEQRIADVVAMTAEGLDLPTISAALKLSKGTVCKMRRIARQRAELPTSATPTGGMARVWSADEDAALADLWAAGLPVPQIKRAMRDRFAISDHTVSRRLHTLTINEVIKPRPREDAPAPEPEAAPQQRPRPSLAPVPSLARPLPVIVSRRTGEVIA</sequence>
<dbReference type="Proteomes" id="UP000094622">
    <property type="component" value="Unassembled WGS sequence"/>
</dbReference>
<evidence type="ECO:0000313" key="3">
    <source>
        <dbReference type="Proteomes" id="UP000094622"/>
    </source>
</evidence>
<accession>A0A1E3GYS7</accession>
<evidence type="ECO:0000313" key="2">
    <source>
        <dbReference type="EMBL" id="ODN69210.1"/>
    </source>
</evidence>
<reference evidence="2 3" key="1">
    <citation type="submission" date="2016-07" db="EMBL/GenBank/DDBJ databases">
        <title>Draft Genome Sequence of Methylobrevis pamukkalensis PK2.</title>
        <authorList>
            <person name="Vasilenko O.V."/>
            <person name="Doronina N.V."/>
            <person name="Shmareva M.N."/>
            <person name="Tarlachkov S.V."/>
            <person name="Mustakhimov I."/>
            <person name="Trotsenko Y.A."/>
        </authorList>
    </citation>
    <scope>NUCLEOTIDE SEQUENCE [LARGE SCALE GENOMIC DNA]</scope>
    <source>
        <strain evidence="2 3">PK2</strain>
    </source>
</reference>
<organism evidence="2 3">
    <name type="scientific">Methylobrevis pamukkalensis</name>
    <dbReference type="NCBI Taxonomy" id="1439726"/>
    <lineage>
        <taxon>Bacteria</taxon>
        <taxon>Pseudomonadati</taxon>
        <taxon>Pseudomonadota</taxon>
        <taxon>Alphaproteobacteria</taxon>
        <taxon>Hyphomicrobiales</taxon>
        <taxon>Pleomorphomonadaceae</taxon>
        <taxon>Methylobrevis</taxon>
    </lineage>
</organism>